<keyword evidence="3" id="KW-1185">Reference proteome</keyword>
<dbReference type="GO" id="GO:0019843">
    <property type="term" value="F:rRNA binding"/>
    <property type="evidence" value="ECO:0007669"/>
    <property type="project" value="TreeGrafter"/>
</dbReference>
<dbReference type="Proteomes" id="UP001153328">
    <property type="component" value="Unassembled WGS sequence"/>
</dbReference>
<dbReference type="SUPFAM" id="SSF52540">
    <property type="entry name" value="P-loop containing nucleoside triphosphate hydrolases"/>
    <property type="match status" value="1"/>
</dbReference>
<dbReference type="AlphaFoldDB" id="A0A9W4E5M7"/>
<protein>
    <submittedName>
        <fullName evidence="2">50S ribosome-binding GTPase</fullName>
    </submittedName>
</protein>
<feature type="compositionally biased region" description="Low complexity" evidence="1">
    <location>
        <begin position="1"/>
        <end position="38"/>
    </location>
</feature>
<dbReference type="InterPro" id="IPR027417">
    <property type="entry name" value="P-loop_NTPase"/>
</dbReference>
<feature type="region of interest" description="Disordered" evidence="1">
    <location>
        <begin position="687"/>
        <end position="710"/>
    </location>
</feature>
<dbReference type="EMBL" id="CAJVAX010000012">
    <property type="protein sequence ID" value="CAG7626125.1"/>
    <property type="molecule type" value="Genomic_DNA"/>
</dbReference>
<feature type="compositionally biased region" description="Low complexity" evidence="1">
    <location>
        <begin position="701"/>
        <end position="710"/>
    </location>
</feature>
<dbReference type="Gene3D" id="3.40.50.300">
    <property type="entry name" value="P-loop containing nucleotide triphosphate hydrolases"/>
    <property type="match status" value="2"/>
</dbReference>
<dbReference type="GO" id="GO:0000028">
    <property type="term" value="P:ribosomal small subunit assembly"/>
    <property type="evidence" value="ECO:0007669"/>
    <property type="project" value="TreeGrafter"/>
</dbReference>
<gene>
    <name evidence="2" type="ORF">SBRY_20230</name>
</gene>
<evidence type="ECO:0000313" key="3">
    <source>
        <dbReference type="Proteomes" id="UP001153328"/>
    </source>
</evidence>
<feature type="compositionally biased region" description="Low complexity" evidence="1">
    <location>
        <begin position="46"/>
        <end position="60"/>
    </location>
</feature>
<evidence type="ECO:0000256" key="1">
    <source>
        <dbReference type="SAM" id="MobiDB-lite"/>
    </source>
</evidence>
<dbReference type="InterPro" id="IPR005662">
    <property type="entry name" value="GTPase_Era-like"/>
</dbReference>
<dbReference type="CDD" id="cd00882">
    <property type="entry name" value="Ras_like_GTPase"/>
    <property type="match status" value="1"/>
</dbReference>
<reference evidence="2" key="1">
    <citation type="submission" date="2021-06" db="EMBL/GenBank/DDBJ databases">
        <authorList>
            <person name="Arsene-Ploetze F."/>
        </authorList>
    </citation>
    <scope>NUCLEOTIDE SEQUENCE</scope>
    <source>
        <strain evidence="2">SBRY1</strain>
    </source>
</reference>
<organism evidence="2 3">
    <name type="scientific">Actinacidiphila bryophytorum</name>
    <dbReference type="NCBI Taxonomy" id="1436133"/>
    <lineage>
        <taxon>Bacteria</taxon>
        <taxon>Bacillati</taxon>
        <taxon>Actinomycetota</taxon>
        <taxon>Actinomycetes</taxon>
        <taxon>Kitasatosporales</taxon>
        <taxon>Streptomycetaceae</taxon>
        <taxon>Actinacidiphila</taxon>
    </lineage>
</organism>
<name>A0A9W4E5M7_9ACTN</name>
<feature type="region of interest" description="Disordered" evidence="1">
    <location>
        <begin position="481"/>
        <end position="519"/>
    </location>
</feature>
<evidence type="ECO:0000313" key="2">
    <source>
        <dbReference type="EMBL" id="CAG7626125.1"/>
    </source>
</evidence>
<dbReference type="PANTHER" id="PTHR42698">
    <property type="entry name" value="GTPASE ERA"/>
    <property type="match status" value="1"/>
</dbReference>
<proteinExistence type="predicted"/>
<dbReference type="PANTHER" id="PTHR42698:SF1">
    <property type="entry name" value="GTPASE ERA, MITOCHONDRIAL"/>
    <property type="match status" value="1"/>
</dbReference>
<dbReference type="GO" id="GO:0005525">
    <property type="term" value="F:GTP binding"/>
    <property type="evidence" value="ECO:0007669"/>
    <property type="project" value="InterPro"/>
</dbReference>
<accession>A0A9W4E5M7</accession>
<comment type="caution">
    <text evidence="2">The sequence shown here is derived from an EMBL/GenBank/DDBJ whole genome shotgun (WGS) entry which is preliminary data.</text>
</comment>
<dbReference type="GO" id="GO:0005829">
    <property type="term" value="C:cytosol"/>
    <property type="evidence" value="ECO:0007669"/>
    <property type="project" value="TreeGrafter"/>
</dbReference>
<dbReference type="GO" id="GO:0043024">
    <property type="term" value="F:ribosomal small subunit binding"/>
    <property type="evidence" value="ECO:0007669"/>
    <property type="project" value="TreeGrafter"/>
</dbReference>
<dbReference type="RefSeq" id="WP_205042394.1">
    <property type="nucleotide sequence ID" value="NZ_CAJVAX010000012.1"/>
</dbReference>
<feature type="region of interest" description="Disordered" evidence="1">
    <location>
        <begin position="209"/>
        <end position="239"/>
    </location>
</feature>
<sequence length="710" mass="72372">MRHTATSTTSTTPPADPSAAARQPGRGRPATAFTQPGHGPAPVPAPGAGQPGTAPGSAAADPLSARVDALGELLGLSRTRISPDALAETSELLERISERRRLSLDHTVVALAGATGSGKSALFNALAGLPLSETGMRRPTTARPIACAWPPERAAGLLDRLGIAPQDRYTRRHARIPAPAGGAERGASGGADVLPGAEELHDAVHDLGAVRPGSTAHPAGADPRDSAPAPVPVPAPAADGFGGAAGIPVGDEGCPAGSRLDDLGGECSERAAADTVSLDGLVLIDLPDHDSAAPGHRAQVDRLLQLVDVVVWVLDPEKYADAALHERYLRPLSGHADVTVLVLNQVDRLPGDSADLVLDDLRRLLDEDGLAVGEHGDAGAVVLAASALTGHGVPDLRGVLAQIVAERTASGRRLAADVDRTARRLHPLYVGEGGAGLTDPAREEFVDRLADAVGAAGAGQSAEREWAAAARAACGTPWGRLRGERTAAGAGSPAARETPTSPVRRNGPGAGAGAPGPVASRPLVGEAVRGLAADAARGLPAPWGQAVREAARRGGEGLPAALDSAAKRAEPGSPERPGWWSAAHVVQWLLMALAVAGAVCLSALAFGSIELSWWVPVVMAASGGLGGPAVSAGCRVAARGPARRYGQAAERRMRDAAADCGRARVLEPVAAELMRYREVREQFAVVAGTSPRAPHARDSRSATSHSHSSE</sequence>
<feature type="region of interest" description="Disordered" evidence="1">
    <location>
        <begin position="1"/>
        <end position="60"/>
    </location>
</feature>